<dbReference type="EMBL" id="JACRSS010000002">
    <property type="protein sequence ID" value="MBC8538415.1"/>
    <property type="molecule type" value="Genomic_DNA"/>
</dbReference>
<keyword evidence="3" id="KW-1185">Reference proteome</keyword>
<dbReference type="AlphaFoldDB" id="A0A926HWV3"/>
<dbReference type="Gene3D" id="3.40.50.1820">
    <property type="entry name" value="alpha/beta hydrolase"/>
    <property type="match status" value="1"/>
</dbReference>
<dbReference type="InterPro" id="IPR029058">
    <property type="entry name" value="AB_hydrolase_fold"/>
</dbReference>
<accession>A0A926HWV3</accession>
<sequence length="297" mass="32946">MITRVKSTVFTNKKTVGSYANIAFDTYVELGGGKEDVLSVEARMHYFERGSGKTVLLLHGAAQSYYTFKNNQDVLSEHFHVVMPDLLGHGYSDCPDISYSVEEYSLSLETFLKTIGVEKCSIIAFGQAAAYALDFASFNGNMVEEMVFIHPGAFRNTNFPGAKSVTGPFGGRSMAKFAKEAFVAKSMEEAYFDKTIVDKLAVEEYTRPFQSREVVSAARLAIMNYDESELAGKIGAIAKPMLVVESVDDPIHNVEDSQYLTAHMKDAYSLTIRNCGYFPQEEKPDAVNEGILEFISR</sequence>
<dbReference type="InterPro" id="IPR000073">
    <property type="entry name" value="AB_hydrolase_1"/>
</dbReference>
<comment type="caution">
    <text evidence="2">The sequence shown here is derived from an EMBL/GenBank/DDBJ whole genome shotgun (WGS) entry which is preliminary data.</text>
</comment>
<reference evidence="2" key="1">
    <citation type="submission" date="2020-08" db="EMBL/GenBank/DDBJ databases">
        <title>Genome public.</title>
        <authorList>
            <person name="Liu C."/>
            <person name="Sun Q."/>
        </authorList>
    </citation>
    <scope>NUCLEOTIDE SEQUENCE</scope>
    <source>
        <strain evidence="2">NSJ-63</strain>
    </source>
</reference>
<proteinExistence type="predicted"/>
<evidence type="ECO:0000313" key="3">
    <source>
        <dbReference type="Proteomes" id="UP000617951"/>
    </source>
</evidence>
<dbReference type="GO" id="GO:0016787">
    <property type="term" value="F:hydrolase activity"/>
    <property type="evidence" value="ECO:0007669"/>
    <property type="project" value="UniProtKB-KW"/>
</dbReference>
<protein>
    <submittedName>
        <fullName evidence="2">Alpha/beta hydrolase</fullName>
    </submittedName>
</protein>
<feature type="domain" description="AB hydrolase-1" evidence="1">
    <location>
        <begin position="55"/>
        <end position="289"/>
    </location>
</feature>
<gene>
    <name evidence="2" type="ORF">H8693_05645</name>
</gene>
<dbReference type="Proteomes" id="UP000617951">
    <property type="component" value="Unassembled WGS sequence"/>
</dbReference>
<keyword evidence="2" id="KW-0378">Hydrolase</keyword>
<dbReference type="Pfam" id="PF12697">
    <property type="entry name" value="Abhydrolase_6"/>
    <property type="match status" value="1"/>
</dbReference>
<dbReference type="PANTHER" id="PTHR46438">
    <property type="entry name" value="ALPHA/BETA-HYDROLASES SUPERFAMILY PROTEIN"/>
    <property type="match status" value="1"/>
</dbReference>
<dbReference type="SUPFAM" id="SSF53474">
    <property type="entry name" value="alpha/beta-Hydrolases"/>
    <property type="match status" value="1"/>
</dbReference>
<evidence type="ECO:0000259" key="1">
    <source>
        <dbReference type="Pfam" id="PF12697"/>
    </source>
</evidence>
<dbReference type="RefSeq" id="WP_249280182.1">
    <property type="nucleotide sequence ID" value="NZ_JACRSS010000002.1"/>
</dbReference>
<evidence type="ECO:0000313" key="2">
    <source>
        <dbReference type="EMBL" id="MBC8538415.1"/>
    </source>
</evidence>
<organism evidence="2 3">
    <name type="scientific">Guopingia tenuis</name>
    <dbReference type="NCBI Taxonomy" id="2763656"/>
    <lineage>
        <taxon>Bacteria</taxon>
        <taxon>Bacillati</taxon>
        <taxon>Bacillota</taxon>
        <taxon>Clostridia</taxon>
        <taxon>Christensenellales</taxon>
        <taxon>Christensenellaceae</taxon>
        <taxon>Guopingia</taxon>
    </lineage>
</organism>
<dbReference type="PANTHER" id="PTHR46438:SF11">
    <property type="entry name" value="LIPASE-RELATED"/>
    <property type="match status" value="1"/>
</dbReference>
<name>A0A926HWV3_9FIRM</name>